<dbReference type="Gene3D" id="3.40.1580.10">
    <property type="entry name" value="SMI1/KNR4-like"/>
    <property type="match status" value="1"/>
</dbReference>
<protein>
    <recommendedName>
        <fullName evidence="1">Knr4/Smi1-like domain-containing protein</fullName>
    </recommendedName>
</protein>
<dbReference type="SMART" id="SM00860">
    <property type="entry name" value="SMI1_KNR4"/>
    <property type="match status" value="1"/>
</dbReference>
<dbReference type="SUPFAM" id="SSF160631">
    <property type="entry name" value="SMI1/KNR4-like"/>
    <property type="match status" value="1"/>
</dbReference>
<gene>
    <name evidence="2" type="ORF">Hgul01_00937</name>
</gene>
<evidence type="ECO:0000313" key="3">
    <source>
        <dbReference type="Proteomes" id="UP001428290"/>
    </source>
</evidence>
<dbReference type="RefSeq" id="WP_345720791.1">
    <property type="nucleotide sequence ID" value="NZ_BAABRU010000003.1"/>
</dbReference>
<dbReference type="Pfam" id="PF09346">
    <property type="entry name" value="SMI1_KNR4"/>
    <property type="match status" value="1"/>
</dbReference>
<reference evidence="2 3" key="1">
    <citation type="submission" date="2024-02" db="EMBL/GenBank/DDBJ databases">
        <title>Herpetosiphon gulosus NBRC 112829.</title>
        <authorList>
            <person name="Ichikawa N."/>
            <person name="Katano-Makiyama Y."/>
            <person name="Hidaka K."/>
        </authorList>
    </citation>
    <scope>NUCLEOTIDE SEQUENCE [LARGE SCALE GENOMIC DNA]</scope>
    <source>
        <strain evidence="2 3">NBRC 112829</strain>
    </source>
</reference>
<keyword evidence="3" id="KW-1185">Reference proteome</keyword>
<proteinExistence type="predicted"/>
<accession>A0ABP9WXZ5</accession>
<dbReference type="EMBL" id="BAABRU010000003">
    <property type="protein sequence ID" value="GAA5527153.1"/>
    <property type="molecule type" value="Genomic_DNA"/>
</dbReference>
<feature type="domain" description="Knr4/Smi1-like" evidence="1">
    <location>
        <begin position="32"/>
        <end position="181"/>
    </location>
</feature>
<dbReference type="Proteomes" id="UP001428290">
    <property type="component" value="Unassembled WGS sequence"/>
</dbReference>
<evidence type="ECO:0000259" key="1">
    <source>
        <dbReference type="SMART" id="SM00860"/>
    </source>
</evidence>
<evidence type="ECO:0000313" key="2">
    <source>
        <dbReference type="EMBL" id="GAA5527153.1"/>
    </source>
</evidence>
<comment type="caution">
    <text evidence="2">The sequence shown here is derived from an EMBL/GenBank/DDBJ whole genome shotgun (WGS) entry which is preliminary data.</text>
</comment>
<name>A0ABP9WXZ5_9CHLR</name>
<organism evidence="2 3">
    <name type="scientific">Herpetosiphon gulosus</name>
    <dbReference type="NCBI Taxonomy" id="1973496"/>
    <lineage>
        <taxon>Bacteria</taxon>
        <taxon>Bacillati</taxon>
        <taxon>Chloroflexota</taxon>
        <taxon>Chloroflexia</taxon>
        <taxon>Herpetosiphonales</taxon>
        <taxon>Herpetosiphonaceae</taxon>
        <taxon>Herpetosiphon</taxon>
    </lineage>
</organism>
<sequence length="329" mass="37805">MQMDQRTVELWQRILDWLRLNYPEGLQYRHDPVDYAQIAAAEATIGIELPLAFTTTYMLNSYQGGIPICCYPGYEWFSLADCVESWQWRCDNATPRENDLSENGPIWHKWVAEESVWIEGPIKLGINSELRIPFMSSNGNIDLYLDYDPAPGGVKGQVISIDPQGCTWLVLAPSFEQWLENFITKLEEGHFQVGEYGLECLDEARSSNQTMIMPEYLRNIRIEPYRPSPIEHITLETKPLNQPIEVTGRMCSIMGIGSDIVIFDFDIDGISERQKIGANATQTYGFGTIQCGNYAHLRLVRYDQQIPDIDYYLKDSVIQWFVVSYILTQ</sequence>
<dbReference type="InterPro" id="IPR018958">
    <property type="entry name" value="Knr4/Smi1-like_dom"/>
</dbReference>
<dbReference type="InterPro" id="IPR037883">
    <property type="entry name" value="Knr4/Smi1-like_sf"/>
</dbReference>